<gene>
    <name evidence="2" type="ORF">GCM10007879_02110</name>
</gene>
<dbReference type="InterPro" id="IPR032710">
    <property type="entry name" value="NTF2-like_dom_sf"/>
</dbReference>
<keyword evidence="3" id="KW-1185">Reference proteome</keyword>
<name>A0ABQ5UMR1_9HYPH</name>
<protein>
    <recommendedName>
        <fullName evidence="1">SnoaL-like domain-containing protein</fullName>
    </recommendedName>
</protein>
<accession>A0ABQ5UMR1</accession>
<sequence>MLNKQQFMLGTTAVHGNEPPTSGSNLAPHEQIYSLLNDYAHTLDSGRIEDCAALFADADFAIEGVATVHGKEGVADLFSVIILYQDGTPRTKHLISNVEIAIGHNGKTARAVSYLTVMQQVDAHPLQPIFSGLYADEFVLRAGLWAFTSRKVSNALFGDMSLHLTAPPI</sequence>
<evidence type="ECO:0000313" key="2">
    <source>
        <dbReference type="EMBL" id="GLQ15962.1"/>
    </source>
</evidence>
<organism evidence="2 3">
    <name type="scientific">Maritalea porphyrae</name>
    <dbReference type="NCBI Taxonomy" id="880732"/>
    <lineage>
        <taxon>Bacteria</taxon>
        <taxon>Pseudomonadati</taxon>
        <taxon>Pseudomonadota</taxon>
        <taxon>Alphaproteobacteria</taxon>
        <taxon>Hyphomicrobiales</taxon>
        <taxon>Devosiaceae</taxon>
        <taxon>Maritalea</taxon>
    </lineage>
</organism>
<comment type="caution">
    <text evidence="2">The sequence shown here is derived from an EMBL/GenBank/DDBJ whole genome shotgun (WGS) entry which is preliminary data.</text>
</comment>
<evidence type="ECO:0000259" key="1">
    <source>
        <dbReference type="Pfam" id="PF13577"/>
    </source>
</evidence>
<dbReference type="Proteomes" id="UP001161405">
    <property type="component" value="Unassembled WGS sequence"/>
</dbReference>
<dbReference type="Gene3D" id="3.10.450.50">
    <property type="match status" value="1"/>
</dbReference>
<reference evidence="2" key="1">
    <citation type="journal article" date="2014" name="Int. J. Syst. Evol. Microbiol.">
        <title>Complete genome of a new Firmicutes species belonging to the dominant human colonic microbiota ('Ruminococcus bicirculans') reveals two chromosomes and a selective capacity to utilize plant glucans.</title>
        <authorList>
            <consortium name="NISC Comparative Sequencing Program"/>
            <person name="Wegmann U."/>
            <person name="Louis P."/>
            <person name="Goesmann A."/>
            <person name="Henrissat B."/>
            <person name="Duncan S.H."/>
            <person name="Flint H.J."/>
        </authorList>
    </citation>
    <scope>NUCLEOTIDE SEQUENCE</scope>
    <source>
        <strain evidence="2">NBRC 107169</strain>
    </source>
</reference>
<dbReference type="SUPFAM" id="SSF54427">
    <property type="entry name" value="NTF2-like"/>
    <property type="match status" value="1"/>
</dbReference>
<dbReference type="Pfam" id="PF13577">
    <property type="entry name" value="SnoaL_4"/>
    <property type="match status" value="1"/>
</dbReference>
<dbReference type="RefSeq" id="WP_284361147.1">
    <property type="nucleotide sequence ID" value="NZ_BSNI01000001.1"/>
</dbReference>
<dbReference type="EMBL" id="BSNI01000001">
    <property type="protein sequence ID" value="GLQ15962.1"/>
    <property type="molecule type" value="Genomic_DNA"/>
</dbReference>
<feature type="domain" description="SnoaL-like" evidence="1">
    <location>
        <begin position="27"/>
        <end position="151"/>
    </location>
</feature>
<proteinExistence type="predicted"/>
<reference evidence="2" key="2">
    <citation type="submission" date="2023-01" db="EMBL/GenBank/DDBJ databases">
        <title>Draft genome sequence of Maritalea porphyrae strain NBRC 107169.</title>
        <authorList>
            <person name="Sun Q."/>
            <person name="Mori K."/>
        </authorList>
    </citation>
    <scope>NUCLEOTIDE SEQUENCE</scope>
    <source>
        <strain evidence="2">NBRC 107169</strain>
    </source>
</reference>
<dbReference type="CDD" id="cd00531">
    <property type="entry name" value="NTF2_like"/>
    <property type="match status" value="1"/>
</dbReference>
<dbReference type="InterPro" id="IPR037401">
    <property type="entry name" value="SnoaL-like"/>
</dbReference>
<evidence type="ECO:0000313" key="3">
    <source>
        <dbReference type="Proteomes" id="UP001161405"/>
    </source>
</evidence>